<feature type="non-terminal residue" evidence="1">
    <location>
        <position position="1"/>
    </location>
</feature>
<dbReference type="EMBL" id="CACRXK020024705">
    <property type="protein sequence ID" value="CAB4038878.1"/>
    <property type="molecule type" value="Genomic_DNA"/>
</dbReference>
<proteinExistence type="predicted"/>
<name>A0A7D9K0F3_PARCT</name>
<accession>A0A7D9K0F3</accession>
<reference evidence="1" key="1">
    <citation type="submission" date="2020-04" db="EMBL/GenBank/DDBJ databases">
        <authorList>
            <person name="Alioto T."/>
            <person name="Alioto T."/>
            <person name="Gomez Garrido J."/>
        </authorList>
    </citation>
    <scope>NUCLEOTIDE SEQUENCE</scope>
    <source>
        <strain evidence="1">A484AB</strain>
    </source>
</reference>
<dbReference type="Proteomes" id="UP001152795">
    <property type="component" value="Unassembled WGS sequence"/>
</dbReference>
<evidence type="ECO:0000313" key="1">
    <source>
        <dbReference type="EMBL" id="CAB4038878.1"/>
    </source>
</evidence>
<sequence length="123" mass="13700">MCFVKTYMYFLIRTFTKVDVLVQIGPATGSVSFVVLDPQIGSSVPASGVQNAISGKFISDLLGLAFTVPVPQENIDNAINVVLKDFQADQWSLRDELFQRNMAEEIKAFCIMSTYHRDICNIS</sequence>
<comment type="caution">
    <text evidence="1">The sequence shown here is derived from an EMBL/GenBank/DDBJ whole genome shotgun (WGS) entry which is preliminary data.</text>
</comment>
<keyword evidence="2" id="KW-1185">Reference proteome</keyword>
<gene>
    <name evidence="1" type="ORF">PACLA_8A076906</name>
</gene>
<evidence type="ECO:0000313" key="2">
    <source>
        <dbReference type="Proteomes" id="UP001152795"/>
    </source>
</evidence>
<dbReference type="AlphaFoldDB" id="A0A7D9K0F3"/>
<protein>
    <submittedName>
        <fullName evidence="1">Uncharacterized protein</fullName>
    </submittedName>
</protein>
<organism evidence="1 2">
    <name type="scientific">Paramuricea clavata</name>
    <name type="common">Red gorgonian</name>
    <name type="synonym">Violescent sea-whip</name>
    <dbReference type="NCBI Taxonomy" id="317549"/>
    <lineage>
        <taxon>Eukaryota</taxon>
        <taxon>Metazoa</taxon>
        <taxon>Cnidaria</taxon>
        <taxon>Anthozoa</taxon>
        <taxon>Octocorallia</taxon>
        <taxon>Malacalcyonacea</taxon>
        <taxon>Plexauridae</taxon>
        <taxon>Paramuricea</taxon>
    </lineage>
</organism>